<dbReference type="GO" id="GO:0022857">
    <property type="term" value="F:transmembrane transporter activity"/>
    <property type="evidence" value="ECO:0007669"/>
    <property type="project" value="TreeGrafter"/>
</dbReference>
<feature type="transmembrane region" description="Helical" evidence="6">
    <location>
        <begin position="386"/>
        <end position="411"/>
    </location>
</feature>
<feature type="domain" description="ABC3 transporter permease C-terminal" evidence="7">
    <location>
        <begin position="300"/>
        <end position="414"/>
    </location>
</feature>
<dbReference type="KEGG" id="fek:C1H87_07070"/>
<protein>
    <recommendedName>
        <fullName evidence="11">Cell division protein FtsX</fullName>
    </recommendedName>
</protein>
<dbReference type="PANTHER" id="PTHR30572:SF18">
    <property type="entry name" value="ABC-TYPE MACROLIDE FAMILY EXPORT SYSTEM PERMEASE COMPONENT 2"/>
    <property type="match status" value="1"/>
</dbReference>
<sequence length="809" mass="90935">MIRNYLKIAWRSFIKDKSFSAINLLGLATGFAIALLIIQYVRFELSYENTHEKANRIVRLTYDIMDGETISSQDCETNPPLGARLKAELTEVENFTRAYQIGEPTITIEVDNKPFIVEKTYAADPAFFDVFTYPFLYGKKEDAFSKPNQAVLTETAALKYFNRKNVIGETITLPASGMEILLDVVGVIPDSPANTHLKFNMLISYATLLTDPIMQALYGETENNWNGNNTYTYALLGKNASYESFTDKLVGFNKRLRNEKKMLTDRVIGQKIEDIHLYSNKPFEPEPNGSASTVFFLLGVAFLVIISAFVNYINLTTSKALDRAKEVGVRKVVGSTKSQLRVQFLIESLLMNLLAGLCALVIISFVKDHFIEIAGVPDNFNVFTDMFFWGTLGVFLIFGVTFSGTYPALLLSSFKPSLILKGKFSHSFKGVLLRKSLVVFQFTVTIVLLILVFTIKSQLSFLRTMELGVETDNTIIVRAPIQNNSEQRYSVFKQKLLANSSIMNVTLSGAVPGELASQMSTTDGINLSESSEKHNHNFYINTIDENFISVMGMQLLAGTNFDEASTPEKREVIVNEKALKLWNVRDNASVIGKTIKMWDAEWSIKGVLKDYHQESAKTPFVPIIHRFSNSFHGLASVKFHHDKPEKQLAQLEEIYKSVFPEAPFSYFFMDTEFDKQFKADIRFQSVFNILTGFIILIACLGLFGLASFTVLKRKKEIGIRKVVGASIANILVLLSKNFVKTIMLSMLIGTPIAYLLANNWLENFATRIPLNIWLFMIPLLLVMGLVIFSISVKTVNAALVNPVNSLKQE</sequence>
<dbReference type="Pfam" id="PF12704">
    <property type="entry name" value="MacB_PCD"/>
    <property type="match status" value="1"/>
</dbReference>
<keyword evidence="2" id="KW-1003">Cell membrane</keyword>
<dbReference type="AlphaFoldDB" id="A0A2K9PXJ8"/>
<reference evidence="9 10" key="1">
    <citation type="submission" date="2018-01" db="EMBL/GenBank/DDBJ databases">
        <title>Complete genome sequence of Flavivirga eckloniae ECD14 isolated from seaweed Ecklonia cava.</title>
        <authorList>
            <person name="Lee J.H."/>
            <person name="Baik K.S."/>
            <person name="Seong C.N."/>
        </authorList>
    </citation>
    <scope>NUCLEOTIDE SEQUENCE [LARGE SCALE GENOMIC DNA]</scope>
    <source>
        <strain evidence="9 10">ECD14</strain>
    </source>
</reference>
<evidence type="ECO:0000256" key="1">
    <source>
        <dbReference type="ARBA" id="ARBA00004651"/>
    </source>
</evidence>
<feature type="domain" description="ABC3 transporter permease C-terminal" evidence="7">
    <location>
        <begin position="689"/>
        <end position="791"/>
    </location>
</feature>
<dbReference type="GO" id="GO:0005886">
    <property type="term" value="C:plasma membrane"/>
    <property type="evidence" value="ECO:0007669"/>
    <property type="project" value="UniProtKB-SubCell"/>
</dbReference>
<dbReference type="OrthoDB" id="8740261at2"/>
<keyword evidence="3 6" id="KW-0812">Transmembrane</keyword>
<evidence type="ECO:0000259" key="8">
    <source>
        <dbReference type="Pfam" id="PF12704"/>
    </source>
</evidence>
<comment type="subcellular location">
    <subcellularLocation>
        <location evidence="1">Cell membrane</location>
        <topology evidence="1">Multi-pass membrane protein</topology>
    </subcellularLocation>
</comment>
<evidence type="ECO:0000256" key="5">
    <source>
        <dbReference type="ARBA" id="ARBA00023136"/>
    </source>
</evidence>
<feature type="transmembrane region" description="Helical" evidence="6">
    <location>
        <begin position="432"/>
        <end position="455"/>
    </location>
</feature>
<feature type="transmembrane region" description="Helical" evidence="6">
    <location>
        <begin position="344"/>
        <end position="366"/>
    </location>
</feature>
<evidence type="ECO:0000256" key="4">
    <source>
        <dbReference type="ARBA" id="ARBA00022989"/>
    </source>
</evidence>
<keyword evidence="10" id="KW-1185">Reference proteome</keyword>
<evidence type="ECO:0000256" key="6">
    <source>
        <dbReference type="SAM" id="Phobius"/>
    </source>
</evidence>
<keyword evidence="5 6" id="KW-0472">Membrane</keyword>
<feature type="transmembrane region" description="Helical" evidence="6">
    <location>
        <begin position="773"/>
        <end position="792"/>
    </location>
</feature>
<feature type="transmembrane region" description="Helical" evidence="6">
    <location>
        <begin position="686"/>
        <end position="711"/>
    </location>
</feature>
<feature type="transmembrane region" description="Helical" evidence="6">
    <location>
        <begin position="741"/>
        <end position="761"/>
    </location>
</feature>
<dbReference type="InterPro" id="IPR050250">
    <property type="entry name" value="Macrolide_Exporter_MacB"/>
</dbReference>
<feature type="transmembrane region" description="Helical" evidence="6">
    <location>
        <begin position="21"/>
        <end position="41"/>
    </location>
</feature>
<accession>A0A2K9PXJ8</accession>
<dbReference type="InterPro" id="IPR003838">
    <property type="entry name" value="ABC3_permease_C"/>
</dbReference>
<dbReference type="Pfam" id="PF02687">
    <property type="entry name" value="FtsX"/>
    <property type="match status" value="2"/>
</dbReference>
<evidence type="ECO:0000256" key="2">
    <source>
        <dbReference type="ARBA" id="ARBA00022475"/>
    </source>
</evidence>
<feature type="transmembrane region" description="Helical" evidence="6">
    <location>
        <begin position="294"/>
        <end position="315"/>
    </location>
</feature>
<feature type="domain" description="MacB-like periplasmic core" evidence="8">
    <location>
        <begin position="20"/>
        <end position="249"/>
    </location>
</feature>
<keyword evidence="4 6" id="KW-1133">Transmembrane helix</keyword>
<dbReference type="InterPro" id="IPR025857">
    <property type="entry name" value="MacB_PCD"/>
</dbReference>
<evidence type="ECO:0000256" key="3">
    <source>
        <dbReference type="ARBA" id="ARBA00022692"/>
    </source>
</evidence>
<evidence type="ECO:0000313" key="10">
    <source>
        <dbReference type="Proteomes" id="UP000235826"/>
    </source>
</evidence>
<name>A0A2K9PXJ8_9FLAO</name>
<evidence type="ECO:0008006" key="11">
    <source>
        <dbReference type="Google" id="ProtNLM"/>
    </source>
</evidence>
<proteinExistence type="predicted"/>
<dbReference type="EMBL" id="CP025791">
    <property type="protein sequence ID" value="AUP81558.1"/>
    <property type="molecule type" value="Genomic_DNA"/>
</dbReference>
<organism evidence="9 10">
    <name type="scientific">Flavivirga eckloniae</name>
    <dbReference type="NCBI Taxonomy" id="1803846"/>
    <lineage>
        <taxon>Bacteria</taxon>
        <taxon>Pseudomonadati</taxon>
        <taxon>Bacteroidota</taxon>
        <taxon>Flavobacteriia</taxon>
        <taxon>Flavobacteriales</taxon>
        <taxon>Flavobacteriaceae</taxon>
        <taxon>Flavivirga</taxon>
    </lineage>
</organism>
<dbReference type="Proteomes" id="UP000235826">
    <property type="component" value="Chromosome"/>
</dbReference>
<gene>
    <name evidence="9" type="ORF">C1H87_07070</name>
</gene>
<evidence type="ECO:0000259" key="7">
    <source>
        <dbReference type="Pfam" id="PF02687"/>
    </source>
</evidence>
<dbReference type="RefSeq" id="WP_102758200.1">
    <property type="nucleotide sequence ID" value="NZ_CP025791.1"/>
</dbReference>
<dbReference type="PANTHER" id="PTHR30572">
    <property type="entry name" value="MEMBRANE COMPONENT OF TRANSPORTER-RELATED"/>
    <property type="match status" value="1"/>
</dbReference>
<evidence type="ECO:0000313" key="9">
    <source>
        <dbReference type="EMBL" id="AUP81558.1"/>
    </source>
</evidence>